<proteinExistence type="inferred from homology"/>
<gene>
    <name evidence="13" type="ORF">EV379_1978</name>
</gene>
<evidence type="ECO:0000256" key="2">
    <source>
        <dbReference type="ARBA" id="ARBA00004948"/>
    </source>
</evidence>
<evidence type="ECO:0000313" key="14">
    <source>
        <dbReference type="Proteomes" id="UP000291483"/>
    </source>
</evidence>
<dbReference type="Pfam" id="PF09084">
    <property type="entry name" value="NMT1"/>
    <property type="match status" value="1"/>
</dbReference>
<dbReference type="GO" id="GO:0046872">
    <property type="term" value="F:metal ion binding"/>
    <property type="evidence" value="ECO:0007669"/>
    <property type="project" value="UniProtKB-KW"/>
</dbReference>
<dbReference type="EMBL" id="SHLC01000001">
    <property type="protein sequence ID" value="RZU65644.1"/>
    <property type="molecule type" value="Genomic_DNA"/>
</dbReference>
<dbReference type="PANTHER" id="PTHR31528">
    <property type="entry name" value="4-AMINO-5-HYDROXYMETHYL-2-METHYLPYRIMIDINE PHOSPHATE SYNTHASE THI11-RELATED"/>
    <property type="match status" value="1"/>
</dbReference>
<dbReference type="PANTHER" id="PTHR31528:SF1">
    <property type="entry name" value="4-AMINO-5-HYDROXYMETHYL-2-METHYLPYRIMIDINE PHOSPHATE SYNTHASE THI11-RELATED"/>
    <property type="match status" value="1"/>
</dbReference>
<protein>
    <recommendedName>
        <fullName evidence="10">Thiamine pyrimidine synthase</fullName>
    </recommendedName>
</protein>
<keyword evidence="6" id="KW-0479">Metal-binding</keyword>
<organism evidence="13 14">
    <name type="scientific">Microterricola gilva</name>
    <dbReference type="NCBI Taxonomy" id="393267"/>
    <lineage>
        <taxon>Bacteria</taxon>
        <taxon>Bacillati</taxon>
        <taxon>Actinomycetota</taxon>
        <taxon>Actinomycetes</taxon>
        <taxon>Micrococcales</taxon>
        <taxon>Microbacteriaceae</taxon>
        <taxon>Microterricola</taxon>
    </lineage>
</organism>
<comment type="subunit">
    <text evidence="4">Homodimer.</text>
</comment>
<evidence type="ECO:0000256" key="7">
    <source>
        <dbReference type="ARBA" id="ARBA00022898"/>
    </source>
</evidence>
<evidence type="ECO:0000256" key="4">
    <source>
        <dbReference type="ARBA" id="ARBA00011738"/>
    </source>
</evidence>
<evidence type="ECO:0000256" key="6">
    <source>
        <dbReference type="ARBA" id="ARBA00022723"/>
    </source>
</evidence>
<evidence type="ECO:0000313" key="13">
    <source>
        <dbReference type="EMBL" id="RZU65644.1"/>
    </source>
</evidence>
<evidence type="ECO:0000256" key="9">
    <source>
        <dbReference type="ARBA" id="ARBA00023004"/>
    </source>
</evidence>
<dbReference type="Proteomes" id="UP000291483">
    <property type="component" value="Unassembled WGS sequence"/>
</dbReference>
<keyword evidence="5" id="KW-0808">Transferase</keyword>
<comment type="function">
    <text evidence="1">Responsible for the formation of the pyrimidine heterocycle in the thiamine biosynthesis pathway. Catalyzes the formation of hydroxymethylpyrimidine phosphate (HMP-P) from histidine and pyridoxal phosphate (PLP). The protein uses PLP and the active site histidine to form HMP-P, generating an inactive enzyme. The enzyme can only undergo a single turnover, which suggests it is a suicide enzyme.</text>
</comment>
<evidence type="ECO:0000256" key="5">
    <source>
        <dbReference type="ARBA" id="ARBA00022679"/>
    </source>
</evidence>
<sequence length="432" mass="45939">MSHWLASLFRSIRVPPASADGVVDRDDLIATEKSQTLGLVVVQSIKLDYYRENQAINDERRMILINPKSGGRRAAALVSVLVGVTVLAGCSGATVGSTPDYDEAAISKAACDRNAEAGPITYISGYGYSASAGQLDVFIADELGYFDDLCLDVEINAAGGNGQQLVSSGKGQFTELGSAEDVLMAAANSKNLTAVATYGTTSPFCIFANKDIKSLKDLEGGTLGYFINLTPTAGAMLDAAGADVDQIELIKMTNYDPTVVLRGQVDAVVGYASNQCATLEAMGEEFSQFLPADLGVTGTYNVMETNTQFLKDHPEAASSFMRASLKALEHCLADEDDCVDIITRLAEEGGQGKAFPREQQARTWAIESQWVRDSQAGAPGVQTVAQWQGASDIVKQFGTVTEIPPVEDIIDIDIVADLYGTDGELIWPGDAK</sequence>
<evidence type="ECO:0000256" key="1">
    <source>
        <dbReference type="ARBA" id="ARBA00003469"/>
    </source>
</evidence>
<dbReference type="SUPFAM" id="SSF53850">
    <property type="entry name" value="Periplasmic binding protein-like II"/>
    <property type="match status" value="1"/>
</dbReference>
<keyword evidence="9" id="KW-0408">Iron</keyword>
<keyword evidence="14" id="KW-1185">Reference proteome</keyword>
<evidence type="ECO:0000259" key="12">
    <source>
        <dbReference type="Pfam" id="PF09084"/>
    </source>
</evidence>
<evidence type="ECO:0000256" key="3">
    <source>
        <dbReference type="ARBA" id="ARBA00009406"/>
    </source>
</evidence>
<evidence type="ECO:0000256" key="10">
    <source>
        <dbReference type="ARBA" id="ARBA00033171"/>
    </source>
</evidence>
<dbReference type="AlphaFoldDB" id="A0A4Q8AM54"/>
<evidence type="ECO:0000256" key="11">
    <source>
        <dbReference type="ARBA" id="ARBA00048179"/>
    </source>
</evidence>
<feature type="domain" description="SsuA/THI5-like" evidence="12">
    <location>
        <begin position="137"/>
        <end position="334"/>
    </location>
</feature>
<reference evidence="13 14" key="1">
    <citation type="submission" date="2019-02" db="EMBL/GenBank/DDBJ databases">
        <title>Sequencing the genomes of 1000 actinobacteria strains.</title>
        <authorList>
            <person name="Klenk H.-P."/>
        </authorList>
    </citation>
    <scope>NUCLEOTIDE SEQUENCE [LARGE SCALE GENOMIC DNA]</scope>
    <source>
        <strain evidence="13 14">DSM 18319</strain>
    </source>
</reference>
<comment type="pathway">
    <text evidence="2">Cofactor biosynthesis; thiamine diphosphate biosynthesis.</text>
</comment>
<name>A0A4Q8AM54_9MICO</name>
<keyword evidence="7" id="KW-0663">Pyridoxal phosphate</keyword>
<dbReference type="GO" id="GO:0016740">
    <property type="term" value="F:transferase activity"/>
    <property type="evidence" value="ECO:0007669"/>
    <property type="project" value="UniProtKB-KW"/>
</dbReference>
<dbReference type="InterPro" id="IPR027939">
    <property type="entry name" value="NMT1/THI5"/>
</dbReference>
<comment type="similarity">
    <text evidence="3">Belongs to the NMT1/THI5 family.</text>
</comment>
<keyword evidence="8" id="KW-0784">Thiamine biosynthesis</keyword>
<dbReference type="InterPro" id="IPR015168">
    <property type="entry name" value="SsuA/THI5"/>
</dbReference>
<dbReference type="GO" id="GO:0009228">
    <property type="term" value="P:thiamine biosynthetic process"/>
    <property type="evidence" value="ECO:0007669"/>
    <property type="project" value="UniProtKB-KW"/>
</dbReference>
<evidence type="ECO:0000256" key="8">
    <source>
        <dbReference type="ARBA" id="ARBA00022977"/>
    </source>
</evidence>
<accession>A0A4Q8AM54</accession>
<comment type="caution">
    <text evidence="13">The sequence shown here is derived from an EMBL/GenBank/DDBJ whole genome shotgun (WGS) entry which is preliminary data.</text>
</comment>
<comment type="catalytic activity">
    <reaction evidence="11">
        <text>N(6)-(pyridoxal phosphate)-L-lysyl-[4-amino-5-hydroxymethyl-2-methylpyrimidine phosphate synthase] + L-histidyl-[4-amino-5-hydroxymethyl-2-methylpyrimidine phosphate synthase] + 2 Fe(3+) + 4 H2O = L-lysyl-[4-amino-5-hydroxymethyl-2-methylpyrimidine phosphate synthase] + (2S)-2-amino-5-hydroxy-4-oxopentanoyl-[4-amino-5-hydroxymethyl-2-methylpyrimidine phosphate synthase] + 4-amino-2-methyl-5-(phosphooxymethyl)pyrimidine + 3-oxopropanoate + 2 Fe(2+) + 2 H(+)</text>
        <dbReference type="Rhea" id="RHEA:65756"/>
        <dbReference type="Rhea" id="RHEA-COMP:16892"/>
        <dbReference type="Rhea" id="RHEA-COMP:16893"/>
        <dbReference type="Rhea" id="RHEA-COMP:16894"/>
        <dbReference type="Rhea" id="RHEA-COMP:16895"/>
        <dbReference type="ChEBI" id="CHEBI:15377"/>
        <dbReference type="ChEBI" id="CHEBI:15378"/>
        <dbReference type="ChEBI" id="CHEBI:29033"/>
        <dbReference type="ChEBI" id="CHEBI:29034"/>
        <dbReference type="ChEBI" id="CHEBI:29969"/>
        <dbReference type="ChEBI" id="CHEBI:29979"/>
        <dbReference type="ChEBI" id="CHEBI:33190"/>
        <dbReference type="ChEBI" id="CHEBI:58354"/>
        <dbReference type="ChEBI" id="CHEBI:143915"/>
        <dbReference type="ChEBI" id="CHEBI:157692"/>
    </reaction>
    <physiologicalReaction direction="left-to-right" evidence="11">
        <dbReference type="Rhea" id="RHEA:65757"/>
    </physiologicalReaction>
</comment>
<dbReference type="Gene3D" id="3.40.190.10">
    <property type="entry name" value="Periplasmic binding protein-like II"/>
    <property type="match status" value="2"/>
</dbReference>